<dbReference type="InterPro" id="IPR052375">
    <property type="entry name" value="Complex_I_20kDa-like"/>
</dbReference>
<dbReference type="Proteomes" id="UP000033033">
    <property type="component" value="Chromosome"/>
</dbReference>
<dbReference type="GO" id="GO:0046872">
    <property type="term" value="F:metal ion binding"/>
    <property type="evidence" value="ECO:0007669"/>
    <property type="project" value="UniProtKB-KW"/>
</dbReference>
<dbReference type="AlphaFoldDB" id="A0A0E3LP30"/>
<dbReference type="Gene3D" id="3.40.50.12280">
    <property type="match status" value="1"/>
</dbReference>
<accession>A0A0E3LP30</accession>
<dbReference type="SUPFAM" id="SSF56770">
    <property type="entry name" value="HydA/Nqo6-like"/>
    <property type="match status" value="1"/>
</dbReference>
<protein>
    <submittedName>
        <fullName evidence="8">Energy-conserving hydrogenase (Ferredoxin), subunit C</fullName>
    </submittedName>
</protein>
<dbReference type="KEGG" id="mby:MSBRM_2808"/>
<keyword evidence="5" id="KW-0408">Iron</keyword>
<dbReference type="InterPro" id="IPR006137">
    <property type="entry name" value="NADH_UbQ_OxRdtase-like_20kDa"/>
</dbReference>
<dbReference type="EMBL" id="CP009528">
    <property type="protein sequence ID" value="AKB55806.1"/>
    <property type="molecule type" value="Genomic_DNA"/>
</dbReference>
<evidence type="ECO:0000256" key="6">
    <source>
        <dbReference type="ARBA" id="ARBA00023014"/>
    </source>
</evidence>
<evidence type="ECO:0000256" key="2">
    <source>
        <dbReference type="ARBA" id="ARBA00009173"/>
    </source>
</evidence>
<dbReference type="NCBIfam" id="NF005012">
    <property type="entry name" value="PRK06411.1"/>
    <property type="match status" value="1"/>
</dbReference>
<dbReference type="GeneID" id="24846120"/>
<dbReference type="GO" id="GO:0051539">
    <property type="term" value="F:4 iron, 4 sulfur cluster binding"/>
    <property type="evidence" value="ECO:0007669"/>
    <property type="project" value="UniProtKB-KW"/>
</dbReference>
<evidence type="ECO:0000256" key="5">
    <source>
        <dbReference type="ARBA" id="ARBA00023004"/>
    </source>
</evidence>
<gene>
    <name evidence="8" type="ORF">MSBRM_2808</name>
</gene>
<dbReference type="PANTHER" id="PTHR42989">
    <property type="entry name" value="HYDROGENASE-4 COMPONENT I"/>
    <property type="match status" value="1"/>
</dbReference>
<evidence type="ECO:0000256" key="1">
    <source>
        <dbReference type="ARBA" id="ARBA00001966"/>
    </source>
</evidence>
<dbReference type="PANTHER" id="PTHR42989:SF1">
    <property type="entry name" value="FORMATE HYDROGENLYASE SUBUNIT 7-RELATED"/>
    <property type="match status" value="1"/>
</dbReference>
<proteinExistence type="inferred from homology"/>
<sequence>MSLAKSPWIIHVNCNSCNGCDIEVVACLTPLYDAERFGVINIGTPKQADIMVVTGSVNYKNVNVLKNLYNQIPDPKVVLAVGACASTGGIFHDCYNVVGGVDQVIPVDAYVPGCCPRPEAILDGVVAALSILENKKKGNIKGKEVKLKGNEVPSNA</sequence>
<dbReference type="HOGENOM" id="CLU_055737_7_3_2"/>
<comment type="cofactor">
    <cofactor evidence="1">
        <name>[4Fe-4S] cluster</name>
        <dbReference type="ChEBI" id="CHEBI:49883"/>
    </cofactor>
</comment>
<dbReference type="Pfam" id="PF01058">
    <property type="entry name" value="Oxidored_q6"/>
    <property type="match status" value="1"/>
</dbReference>
<dbReference type="RefSeq" id="WP_048121498.1">
    <property type="nucleotide sequence ID" value="NZ_CP009528.1"/>
</dbReference>
<reference evidence="8 9" key="1">
    <citation type="submission" date="2014-07" db="EMBL/GenBank/DDBJ databases">
        <title>Methanogenic archaea and the global carbon cycle.</title>
        <authorList>
            <person name="Henriksen J.R."/>
            <person name="Luke J."/>
            <person name="Reinhart S."/>
            <person name="Benedict M.N."/>
            <person name="Youngblut N.D."/>
            <person name="Metcalf M.E."/>
            <person name="Whitaker R.J."/>
            <person name="Metcalf W.W."/>
        </authorList>
    </citation>
    <scope>NUCLEOTIDE SEQUENCE [LARGE SCALE GENOMIC DNA]</scope>
    <source>
        <strain evidence="8 9">MS</strain>
    </source>
</reference>
<keyword evidence="9" id="KW-1185">Reference proteome</keyword>
<comment type="similarity">
    <text evidence="2">Belongs to the complex I 20 kDa subunit family.</text>
</comment>
<feature type="domain" description="NADH:ubiquinone oxidoreductase-like 20kDa subunit" evidence="7">
    <location>
        <begin position="17"/>
        <end position="127"/>
    </location>
</feature>
<name>A0A0E3LP30_METBA</name>
<organism evidence="8 9">
    <name type="scientific">Methanosarcina barkeri MS</name>
    <dbReference type="NCBI Taxonomy" id="1434108"/>
    <lineage>
        <taxon>Archaea</taxon>
        <taxon>Methanobacteriati</taxon>
        <taxon>Methanobacteriota</taxon>
        <taxon>Stenosarchaea group</taxon>
        <taxon>Methanomicrobia</taxon>
        <taxon>Methanosarcinales</taxon>
        <taxon>Methanosarcinaceae</taxon>
        <taxon>Methanosarcina</taxon>
    </lineage>
</organism>
<evidence type="ECO:0000313" key="9">
    <source>
        <dbReference type="Proteomes" id="UP000033033"/>
    </source>
</evidence>
<evidence type="ECO:0000259" key="7">
    <source>
        <dbReference type="Pfam" id="PF01058"/>
    </source>
</evidence>
<dbReference type="STRING" id="1434108.MSBRM_2808"/>
<evidence type="ECO:0000256" key="3">
    <source>
        <dbReference type="ARBA" id="ARBA00022485"/>
    </source>
</evidence>
<keyword evidence="6" id="KW-0411">Iron-sulfur</keyword>
<evidence type="ECO:0000256" key="4">
    <source>
        <dbReference type="ARBA" id="ARBA00022723"/>
    </source>
</evidence>
<dbReference type="PATRIC" id="fig|1434108.4.peg.3578"/>
<keyword evidence="4" id="KW-0479">Metal-binding</keyword>
<evidence type="ECO:0000313" key="8">
    <source>
        <dbReference type="EMBL" id="AKB55806.1"/>
    </source>
</evidence>
<keyword evidence="3" id="KW-0004">4Fe-4S</keyword>